<gene>
    <name evidence="2" type="ORF">LR48_Vigan04g133500</name>
</gene>
<protein>
    <submittedName>
        <fullName evidence="2">Uncharacterized protein</fullName>
    </submittedName>
</protein>
<keyword evidence="1" id="KW-1133">Transmembrane helix</keyword>
<organism evidence="2 3">
    <name type="scientific">Phaseolus angularis</name>
    <name type="common">Azuki bean</name>
    <name type="synonym">Vigna angularis</name>
    <dbReference type="NCBI Taxonomy" id="3914"/>
    <lineage>
        <taxon>Eukaryota</taxon>
        <taxon>Viridiplantae</taxon>
        <taxon>Streptophyta</taxon>
        <taxon>Embryophyta</taxon>
        <taxon>Tracheophyta</taxon>
        <taxon>Spermatophyta</taxon>
        <taxon>Magnoliopsida</taxon>
        <taxon>eudicotyledons</taxon>
        <taxon>Gunneridae</taxon>
        <taxon>Pentapetalae</taxon>
        <taxon>rosids</taxon>
        <taxon>fabids</taxon>
        <taxon>Fabales</taxon>
        <taxon>Fabaceae</taxon>
        <taxon>Papilionoideae</taxon>
        <taxon>50 kb inversion clade</taxon>
        <taxon>NPAAA clade</taxon>
        <taxon>indigoferoid/millettioid clade</taxon>
        <taxon>Phaseoleae</taxon>
        <taxon>Vigna</taxon>
    </lineage>
</organism>
<dbReference type="Proteomes" id="UP000053144">
    <property type="component" value="Chromosome 4"/>
</dbReference>
<feature type="transmembrane region" description="Helical" evidence="1">
    <location>
        <begin position="58"/>
        <end position="78"/>
    </location>
</feature>
<dbReference type="AlphaFoldDB" id="A0A0L9UF03"/>
<reference evidence="3" key="1">
    <citation type="journal article" date="2015" name="Proc. Natl. Acad. Sci. U.S.A.">
        <title>Genome sequencing of adzuki bean (Vigna angularis) provides insight into high starch and low fat accumulation and domestication.</title>
        <authorList>
            <person name="Yang K."/>
            <person name="Tian Z."/>
            <person name="Chen C."/>
            <person name="Luo L."/>
            <person name="Zhao B."/>
            <person name="Wang Z."/>
            <person name="Yu L."/>
            <person name="Li Y."/>
            <person name="Sun Y."/>
            <person name="Li W."/>
            <person name="Chen Y."/>
            <person name="Li Y."/>
            <person name="Zhang Y."/>
            <person name="Ai D."/>
            <person name="Zhao J."/>
            <person name="Shang C."/>
            <person name="Ma Y."/>
            <person name="Wu B."/>
            <person name="Wang M."/>
            <person name="Gao L."/>
            <person name="Sun D."/>
            <person name="Zhang P."/>
            <person name="Guo F."/>
            <person name="Wang W."/>
            <person name="Li Y."/>
            <person name="Wang J."/>
            <person name="Varshney R.K."/>
            <person name="Wang J."/>
            <person name="Ling H.Q."/>
            <person name="Wan P."/>
        </authorList>
    </citation>
    <scope>NUCLEOTIDE SEQUENCE</scope>
    <source>
        <strain evidence="3">cv. Jingnong 6</strain>
    </source>
</reference>
<name>A0A0L9UF03_PHAAN</name>
<dbReference type="Gramene" id="KOM41137">
    <property type="protein sequence ID" value="KOM41137"/>
    <property type="gene ID" value="LR48_Vigan04g133500"/>
</dbReference>
<evidence type="ECO:0000313" key="2">
    <source>
        <dbReference type="EMBL" id="KOM41137.1"/>
    </source>
</evidence>
<dbReference type="EMBL" id="CM003374">
    <property type="protein sequence ID" value="KOM41137.1"/>
    <property type="molecule type" value="Genomic_DNA"/>
</dbReference>
<evidence type="ECO:0000313" key="3">
    <source>
        <dbReference type="Proteomes" id="UP000053144"/>
    </source>
</evidence>
<feature type="transmembrane region" description="Helical" evidence="1">
    <location>
        <begin position="32"/>
        <end position="51"/>
    </location>
</feature>
<keyword evidence="1" id="KW-0812">Transmembrane</keyword>
<accession>A0A0L9UF03</accession>
<sequence>MEERASPPQRTPSSNPLQARVRLLQPRVLCHIIVSASLPLFQSCILITHIFTSKKPHLLGFLPLKCIIITISLYSISLFTDSPLHHLLITILGFSRVLSRLALNLEFRIHFAAYFFVEEASRRSGSCSCNFKPLLLGAASLSVVIRASVSSTRLR</sequence>
<evidence type="ECO:0000256" key="1">
    <source>
        <dbReference type="SAM" id="Phobius"/>
    </source>
</evidence>
<proteinExistence type="predicted"/>
<keyword evidence="1" id="KW-0472">Membrane</keyword>